<dbReference type="Proteomes" id="UP000014622">
    <property type="component" value="Unassembled WGS sequence"/>
</dbReference>
<evidence type="ECO:0000256" key="6">
    <source>
        <dbReference type="ARBA" id="ARBA00022741"/>
    </source>
</evidence>
<keyword evidence="8 11" id="KW-0067">ATP-binding</keyword>
<dbReference type="InterPro" id="IPR028923">
    <property type="entry name" value="SAICAR_synt/ADE2_N"/>
</dbReference>
<dbReference type="Gene3D" id="3.30.470.20">
    <property type="entry name" value="ATP-grasp fold, B domain"/>
    <property type="match status" value="1"/>
</dbReference>
<dbReference type="EMBL" id="ATIT01000056">
    <property type="protein sequence ID" value="EPI14498.1"/>
    <property type="molecule type" value="Genomic_DNA"/>
</dbReference>
<dbReference type="PROSITE" id="PS01057">
    <property type="entry name" value="SAICAR_SYNTHETASE_1"/>
    <property type="match status" value="1"/>
</dbReference>
<dbReference type="Gene3D" id="3.30.200.20">
    <property type="entry name" value="Phosphorylase Kinase, domain 1"/>
    <property type="match status" value="1"/>
</dbReference>
<dbReference type="InterPro" id="IPR018236">
    <property type="entry name" value="SAICAR_synthetase_CS"/>
</dbReference>
<dbReference type="AlphaFoldDB" id="A0AB73ABR6"/>
<organism evidence="13 14">
    <name type="scientific">Enterococcus faecium SD2A-2</name>
    <dbReference type="NCBI Taxonomy" id="1244154"/>
    <lineage>
        <taxon>Bacteria</taxon>
        <taxon>Bacillati</taxon>
        <taxon>Bacillota</taxon>
        <taxon>Bacilli</taxon>
        <taxon>Lactobacillales</taxon>
        <taxon>Enterococcaceae</taxon>
        <taxon>Enterococcus</taxon>
    </lineage>
</organism>
<accession>A0AB73ABR6</accession>
<comment type="pathway">
    <text evidence="1 11">Purine metabolism; IMP biosynthesis via de novo pathway; 5-amino-1-(5-phospho-D-ribosyl)imidazole-4-carboxamide from 5-amino-1-(5-phospho-D-ribosyl)imidazole-4-carboxylate: step 1/2.</text>
</comment>
<dbReference type="NCBIfam" id="TIGR00081">
    <property type="entry name" value="purC"/>
    <property type="match status" value="1"/>
</dbReference>
<proteinExistence type="inferred from homology"/>
<evidence type="ECO:0000256" key="4">
    <source>
        <dbReference type="ARBA" id="ARBA00016460"/>
    </source>
</evidence>
<dbReference type="CDD" id="cd01415">
    <property type="entry name" value="SAICAR_synt_PurC"/>
    <property type="match status" value="1"/>
</dbReference>
<dbReference type="Pfam" id="PF01259">
    <property type="entry name" value="SAICAR_synt"/>
    <property type="match status" value="1"/>
</dbReference>
<gene>
    <name evidence="11" type="primary">purC</name>
    <name evidence="13" type="ORF">D356_00650</name>
</gene>
<evidence type="ECO:0000256" key="2">
    <source>
        <dbReference type="ARBA" id="ARBA00010190"/>
    </source>
</evidence>
<dbReference type="GO" id="GO:0005524">
    <property type="term" value="F:ATP binding"/>
    <property type="evidence" value="ECO:0007669"/>
    <property type="project" value="UniProtKB-KW"/>
</dbReference>
<evidence type="ECO:0000256" key="5">
    <source>
        <dbReference type="ARBA" id="ARBA00022598"/>
    </source>
</evidence>
<evidence type="ECO:0000313" key="13">
    <source>
        <dbReference type="EMBL" id="EPI14498.1"/>
    </source>
</evidence>
<sequence>MFILISKKMIVKIQSENTNKNRCICFQCKQKGESDMEKKELLYEGKAKKLYLTSDENLIWVEYLDQATALNGARKDQISGKGELNNQITSTIFRYLTQRGIKNHFIEQLSKTEQLVKKVQIIPLEVVIRNIAAGSFSKRLGVPEGKKLIEPIVEFYYKDDQLDDPFVNEDHIYYLQLAKPEEISELKTQALAINKILIELFAKVGLVLVDFKLEFGRSNGKMLLADEVTPDTCRLWDECTNEHMDKDVYRRGLGDLIPVYQEVYNRLSELTEEKERV</sequence>
<dbReference type="InterPro" id="IPR033934">
    <property type="entry name" value="SAICAR_synt_PurC"/>
</dbReference>
<dbReference type="FunFam" id="3.30.200.20:FF:000189">
    <property type="entry name" value="Phosphoribosylaminoimidazole-succinocarboxamide synthase"/>
    <property type="match status" value="1"/>
</dbReference>
<dbReference type="InterPro" id="IPR001636">
    <property type="entry name" value="SAICAR_synth"/>
</dbReference>
<evidence type="ECO:0000259" key="12">
    <source>
        <dbReference type="Pfam" id="PF01259"/>
    </source>
</evidence>
<evidence type="ECO:0000256" key="10">
    <source>
        <dbReference type="ARBA" id="ARBA00048475"/>
    </source>
</evidence>
<evidence type="ECO:0000256" key="1">
    <source>
        <dbReference type="ARBA" id="ARBA00004672"/>
    </source>
</evidence>
<dbReference type="GO" id="GO:0009236">
    <property type="term" value="P:cobalamin biosynthetic process"/>
    <property type="evidence" value="ECO:0007669"/>
    <property type="project" value="InterPro"/>
</dbReference>
<dbReference type="InterPro" id="IPR050089">
    <property type="entry name" value="SAICAR_synthetase"/>
</dbReference>
<dbReference type="GO" id="GO:0006189">
    <property type="term" value="P:'de novo' IMP biosynthetic process"/>
    <property type="evidence" value="ECO:0007669"/>
    <property type="project" value="UniProtKB-UniRule"/>
</dbReference>
<evidence type="ECO:0000256" key="11">
    <source>
        <dbReference type="HAMAP-Rule" id="MF_00137"/>
    </source>
</evidence>
<protein>
    <recommendedName>
        <fullName evidence="4 11">Phosphoribosylaminoimidazole-succinocarboxamide synthase</fullName>
        <ecNumber evidence="3 11">6.3.2.6</ecNumber>
    </recommendedName>
    <alternativeName>
        <fullName evidence="9 11">SAICAR synthetase</fullName>
    </alternativeName>
</protein>
<dbReference type="PANTHER" id="PTHR43599">
    <property type="entry name" value="MULTIFUNCTIONAL PROTEIN ADE2"/>
    <property type="match status" value="1"/>
</dbReference>
<dbReference type="PANTHER" id="PTHR43599:SF3">
    <property type="entry name" value="SI:DKEY-6E2.2"/>
    <property type="match status" value="1"/>
</dbReference>
<evidence type="ECO:0000256" key="7">
    <source>
        <dbReference type="ARBA" id="ARBA00022755"/>
    </source>
</evidence>
<keyword evidence="6 11" id="KW-0547">Nucleotide-binding</keyword>
<reference evidence="13 14" key="1">
    <citation type="submission" date="2013-06" db="EMBL/GenBank/DDBJ databases">
        <authorList>
            <person name="Weinstock G."/>
            <person name="Sodergren E."/>
            <person name="Lobos E.A."/>
            <person name="Fulton L."/>
            <person name="Fulton R."/>
            <person name="Courtney L."/>
            <person name="Fronick C."/>
            <person name="O'Laughlin M."/>
            <person name="Godfrey J."/>
            <person name="Wilson R.M."/>
            <person name="Miner T."/>
            <person name="Farmer C."/>
            <person name="Delehaunty K."/>
            <person name="Cordes M."/>
            <person name="Minx P."/>
            <person name="Tomlinson C."/>
            <person name="Chen J."/>
            <person name="Wollam A."/>
            <person name="Pepin K.H."/>
            <person name="Bhonagiri V."/>
            <person name="Zhang X."/>
            <person name="Warren W."/>
            <person name="Mitreva M."/>
            <person name="Mardis E.R."/>
            <person name="Wilson R.K."/>
        </authorList>
    </citation>
    <scope>NUCLEOTIDE SEQUENCE [LARGE SCALE GENOMIC DNA]</scope>
    <source>
        <strain evidence="13 14">SD2A-2</strain>
    </source>
</reference>
<name>A0AB73ABR6_ENTFC</name>
<keyword evidence="7 11" id="KW-0658">Purine biosynthesis</keyword>
<dbReference type="HAMAP" id="MF_00137">
    <property type="entry name" value="SAICAR_synth"/>
    <property type="match status" value="1"/>
</dbReference>
<comment type="caution">
    <text evidence="13">The sequence shown here is derived from an EMBL/GenBank/DDBJ whole genome shotgun (WGS) entry which is preliminary data.</text>
</comment>
<dbReference type="FunFam" id="3.30.470.20:FF:000006">
    <property type="entry name" value="Phosphoribosylaminoimidazole-succinocarboxamide synthase"/>
    <property type="match status" value="1"/>
</dbReference>
<evidence type="ECO:0000313" key="14">
    <source>
        <dbReference type="Proteomes" id="UP000014622"/>
    </source>
</evidence>
<comment type="similarity">
    <text evidence="2 11">Belongs to the SAICAR synthetase family.</text>
</comment>
<feature type="domain" description="SAICAR synthetase/ADE2 N-terminal" evidence="12">
    <location>
        <begin position="41"/>
        <end position="266"/>
    </location>
</feature>
<dbReference type="EC" id="6.3.2.6" evidence="3 11"/>
<evidence type="ECO:0000256" key="3">
    <source>
        <dbReference type="ARBA" id="ARBA00012217"/>
    </source>
</evidence>
<keyword evidence="5 11" id="KW-0436">Ligase</keyword>
<evidence type="ECO:0000256" key="8">
    <source>
        <dbReference type="ARBA" id="ARBA00022840"/>
    </source>
</evidence>
<dbReference type="GO" id="GO:0004639">
    <property type="term" value="F:phosphoribosylaminoimidazolesuccinocarboxamide synthase activity"/>
    <property type="evidence" value="ECO:0007669"/>
    <property type="project" value="UniProtKB-UniRule"/>
</dbReference>
<dbReference type="PROSITE" id="PS01058">
    <property type="entry name" value="SAICAR_SYNTHETASE_2"/>
    <property type="match status" value="1"/>
</dbReference>
<evidence type="ECO:0000256" key="9">
    <source>
        <dbReference type="ARBA" id="ARBA00030409"/>
    </source>
</evidence>
<comment type="catalytic activity">
    <reaction evidence="10 11">
        <text>5-amino-1-(5-phospho-D-ribosyl)imidazole-4-carboxylate + L-aspartate + ATP = (2S)-2-[5-amino-1-(5-phospho-beta-D-ribosyl)imidazole-4-carboxamido]succinate + ADP + phosphate + 2 H(+)</text>
        <dbReference type="Rhea" id="RHEA:22628"/>
        <dbReference type="ChEBI" id="CHEBI:15378"/>
        <dbReference type="ChEBI" id="CHEBI:29991"/>
        <dbReference type="ChEBI" id="CHEBI:30616"/>
        <dbReference type="ChEBI" id="CHEBI:43474"/>
        <dbReference type="ChEBI" id="CHEBI:58443"/>
        <dbReference type="ChEBI" id="CHEBI:77657"/>
        <dbReference type="ChEBI" id="CHEBI:456216"/>
        <dbReference type="EC" id="6.3.2.6"/>
    </reaction>
</comment>
<dbReference type="SUPFAM" id="SSF56104">
    <property type="entry name" value="SAICAR synthase-like"/>
    <property type="match status" value="1"/>
</dbReference>